<gene>
    <name evidence="2" type="ordered locus">Psta_4405</name>
</gene>
<accession>D2R5W6</accession>
<dbReference type="HOGENOM" id="CLU_1659130_0_0_0"/>
<evidence type="ECO:0000313" key="2">
    <source>
        <dbReference type="EMBL" id="ADB19051.1"/>
    </source>
</evidence>
<evidence type="ECO:0000313" key="3">
    <source>
        <dbReference type="Proteomes" id="UP000001887"/>
    </source>
</evidence>
<protein>
    <submittedName>
        <fullName evidence="2">Uncharacterized protein</fullName>
    </submittedName>
</protein>
<keyword evidence="1" id="KW-1133">Transmembrane helix</keyword>
<organism evidence="2 3">
    <name type="scientific">Pirellula staleyi (strain ATCC 27377 / DSM 6068 / ICPB 4128)</name>
    <name type="common">Pirella staleyi</name>
    <dbReference type="NCBI Taxonomy" id="530564"/>
    <lineage>
        <taxon>Bacteria</taxon>
        <taxon>Pseudomonadati</taxon>
        <taxon>Planctomycetota</taxon>
        <taxon>Planctomycetia</taxon>
        <taxon>Pirellulales</taxon>
        <taxon>Pirellulaceae</taxon>
        <taxon>Pirellula</taxon>
    </lineage>
</organism>
<dbReference type="STRING" id="530564.Psta_4405"/>
<keyword evidence="1" id="KW-0472">Membrane</keyword>
<sequence precursor="true">MTSSSSTSSSTSASSLLLSGGALALVLLVTGAATAALGHRWGGHEGMLVGISSAAICFVAGLLGLLAVYIAKQMGQALNGLLASIFFRTGLPLLAGTLLLNQLEVLPRPQAVALLTVNYLAALACETLLSVWMVGGTPLMPTAKAATAKSDGVAPSKAS</sequence>
<evidence type="ECO:0000256" key="1">
    <source>
        <dbReference type="SAM" id="Phobius"/>
    </source>
</evidence>
<keyword evidence="3" id="KW-1185">Reference proteome</keyword>
<dbReference type="EMBL" id="CP001848">
    <property type="protein sequence ID" value="ADB19051.1"/>
    <property type="molecule type" value="Genomic_DNA"/>
</dbReference>
<name>D2R5W6_PIRSD</name>
<feature type="transmembrane region" description="Helical" evidence="1">
    <location>
        <begin position="112"/>
        <end position="134"/>
    </location>
</feature>
<feature type="transmembrane region" description="Helical" evidence="1">
    <location>
        <begin position="48"/>
        <end position="71"/>
    </location>
</feature>
<proteinExistence type="predicted"/>
<feature type="transmembrane region" description="Helical" evidence="1">
    <location>
        <begin position="78"/>
        <end position="100"/>
    </location>
</feature>
<dbReference type="Proteomes" id="UP000001887">
    <property type="component" value="Chromosome"/>
</dbReference>
<dbReference type="KEGG" id="psl:Psta_4405"/>
<dbReference type="AlphaFoldDB" id="D2R5W6"/>
<reference evidence="2 3" key="1">
    <citation type="journal article" date="2009" name="Stand. Genomic Sci.">
        <title>Complete genome sequence of Pirellula staleyi type strain (ATCC 27377).</title>
        <authorList>
            <person name="Clum A."/>
            <person name="Tindall B.J."/>
            <person name="Sikorski J."/>
            <person name="Ivanova N."/>
            <person name="Mavrommatis K."/>
            <person name="Lucas S."/>
            <person name="Glavina del Rio T."/>
            <person name="Nolan M."/>
            <person name="Chen F."/>
            <person name="Tice H."/>
            <person name="Pitluck S."/>
            <person name="Cheng J.F."/>
            <person name="Chertkov O."/>
            <person name="Brettin T."/>
            <person name="Han C."/>
            <person name="Detter J.C."/>
            <person name="Kuske C."/>
            <person name="Bruce D."/>
            <person name="Goodwin L."/>
            <person name="Ovchinikova G."/>
            <person name="Pati A."/>
            <person name="Mikhailova N."/>
            <person name="Chen A."/>
            <person name="Palaniappan K."/>
            <person name="Land M."/>
            <person name="Hauser L."/>
            <person name="Chang Y.J."/>
            <person name="Jeffries C.D."/>
            <person name="Chain P."/>
            <person name="Rohde M."/>
            <person name="Goker M."/>
            <person name="Bristow J."/>
            <person name="Eisen J.A."/>
            <person name="Markowitz V."/>
            <person name="Hugenholtz P."/>
            <person name="Kyrpides N.C."/>
            <person name="Klenk H.P."/>
            <person name="Lapidus A."/>
        </authorList>
    </citation>
    <scope>NUCLEOTIDE SEQUENCE [LARGE SCALE GENOMIC DNA]</scope>
    <source>
        <strain evidence="3">ATCC 27377 / DSM 6068 / ICPB 4128</strain>
    </source>
</reference>
<keyword evidence="1" id="KW-0812">Transmembrane</keyword>